<dbReference type="AlphaFoldDB" id="A0A3N4J7N2"/>
<evidence type="ECO:0000313" key="1">
    <source>
        <dbReference type="EMBL" id="RPA94289.1"/>
    </source>
</evidence>
<sequence>MLVQWGIHFFFSVMVGLSCGGDFTVAAHHFCHQPRTVLYGTAQNSMLEILLVDMGKFAALYRKSSGTVRMMLQP</sequence>
<keyword evidence="2" id="KW-1185">Reference proteome</keyword>
<dbReference type="Proteomes" id="UP000276215">
    <property type="component" value="Unassembled WGS sequence"/>
</dbReference>
<organism evidence="1 2">
    <name type="scientific">Choiromyces venosus 120613-1</name>
    <dbReference type="NCBI Taxonomy" id="1336337"/>
    <lineage>
        <taxon>Eukaryota</taxon>
        <taxon>Fungi</taxon>
        <taxon>Dikarya</taxon>
        <taxon>Ascomycota</taxon>
        <taxon>Pezizomycotina</taxon>
        <taxon>Pezizomycetes</taxon>
        <taxon>Pezizales</taxon>
        <taxon>Tuberaceae</taxon>
        <taxon>Choiromyces</taxon>
    </lineage>
</organism>
<protein>
    <submittedName>
        <fullName evidence="1">Uncharacterized protein</fullName>
    </submittedName>
</protein>
<dbReference type="EMBL" id="ML120439">
    <property type="protein sequence ID" value="RPA94289.1"/>
    <property type="molecule type" value="Genomic_DNA"/>
</dbReference>
<gene>
    <name evidence="1" type="ORF">L873DRAFT_1442934</name>
</gene>
<name>A0A3N4J7N2_9PEZI</name>
<reference evidence="1 2" key="1">
    <citation type="journal article" date="2018" name="Nat. Ecol. Evol.">
        <title>Pezizomycetes genomes reveal the molecular basis of ectomycorrhizal truffle lifestyle.</title>
        <authorList>
            <person name="Murat C."/>
            <person name="Payen T."/>
            <person name="Noel B."/>
            <person name="Kuo A."/>
            <person name="Morin E."/>
            <person name="Chen J."/>
            <person name="Kohler A."/>
            <person name="Krizsan K."/>
            <person name="Balestrini R."/>
            <person name="Da Silva C."/>
            <person name="Montanini B."/>
            <person name="Hainaut M."/>
            <person name="Levati E."/>
            <person name="Barry K.W."/>
            <person name="Belfiori B."/>
            <person name="Cichocki N."/>
            <person name="Clum A."/>
            <person name="Dockter R.B."/>
            <person name="Fauchery L."/>
            <person name="Guy J."/>
            <person name="Iotti M."/>
            <person name="Le Tacon F."/>
            <person name="Lindquist E.A."/>
            <person name="Lipzen A."/>
            <person name="Malagnac F."/>
            <person name="Mello A."/>
            <person name="Molinier V."/>
            <person name="Miyauchi S."/>
            <person name="Poulain J."/>
            <person name="Riccioni C."/>
            <person name="Rubini A."/>
            <person name="Sitrit Y."/>
            <person name="Splivallo R."/>
            <person name="Traeger S."/>
            <person name="Wang M."/>
            <person name="Zifcakova L."/>
            <person name="Wipf D."/>
            <person name="Zambonelli A."/>
            <person name="Paolocci F."/>
            <person name="Nowrousian M."/>
            <person name="Ottonello S."/>
            <person name="Baldrian P."/>
            <person name="Spatafora J.W."/>
            <person name="Henrissat B."/>
            <person name="Nagy L.G."/>
            <person name="Aury J.M."/>
            <person name="Wincker P."/>
            <person name="Grigoriev I.V."/>
            <person name="Bonfante P."/>
            <person name="Martin F.M."/>
        </authorList>
    </citation>
    <scope>NUCLEOTIDE SEQUENCE [LARGE SCALE GENOMIC DNA]</scope>
    <source>
        <strain evidence="1 2">120613-1</strain>
    </source>
</reference>
<proteinExistence type="predicted"/>
<accession>A0A3N4J7N2</accession>
<evidence type="ECO:0000313" key="2">
    <source>
        <dbReference type="Proteomes" id="UP000276215"/>
    </source>
</evidence>